<dbReference type="AlphaFoldDB" id="A0A5K3FYK7"/>
<reference evidence="6" key="1">
    <citation type="submission" date="2019-11" db="UniProtKB">
        <authorList>
            <consortium name="WormBaseParasite"/>
        </authorList>
    </citation>
    <scope>IDENTIFICATION</scope>
</reference>
<evidence type="ECO:0000313" key="6">
    <source>
        <dbReference type="WBParaSite" id="MCU_013008-RA"/>
    </source>
</evidence>
<dbReference type="SUPFAM" id="SSF52540">
    <property type="entry name" value="P-loop containing nucleoside triphosphate hydrolases"/>
    <property type="match status" value="1"/>
</dbReference>
<dbReference type="InterPro" id="IPR001650">
    <property type="entry name" value="Helicase_C-like"/>
</dbReference>
<dbReference type="GO" id="GO:0005829">
    <property type="term" value="C:cytosol"/>
    <property type="evidence" value="ECO:0007669"/>
    <property type="project" value="TreeGrafter"/>
</dbReference>
<dbReference type="SMART" id="SM00490">
    <property type="entry name" value="HELICc"/>
    <property type="match status" value="1"/>
</dbReference>
<keyword evidence="2" id="KW-0378">Hydrolase</keyword>
<protein>
    <submittedName>
        <fullName evidence="6">Helicase C-terminal domain-containing protein</fullName>
    </submittedName>
</protein>
<dbReference type="GO" id="GO:0016787">
    <property type="term" value="F:hydrolase activity"/>
    <property type="evidence" value="ECO:0007669"/>
    <property type="project" value="UniProtKB-KW"/>
</dbReference>
<evidence type="ECO:0000256" key="4">
    <source>
        <dbReference type="ARBA" id="ARBA00022840"/>
    </source>
</evidence>
<evidence type="ECO:0000256" key="3">
    <source>
        <dbReference type="ARBA" id="ARBA00022806"/>
    </source>
</evidence>
<dbReference type="WBParaSite" id="MCU_013008-RA">
    <property type="protein sequence ID" value="MCU_013008-RA"/>
    <property type="gene ID" value="MCU_013008"/>
</dbReference>
<dbReference type="PANTHER" id="PTHR47959">
    <property type="entry name" value="ATP-DEPENDENT RNA HELICASE RHLE-RELATED"/>
    <property type="match status" value="1"/>
</dbReference>
<dbReference type="PROSITE" id="PS51194">
    <property type="entry name" value="HELICASE_CTER"/>
    <property type="match status" value="1"/>
</dbReference>
<proteinExistence type="predicted"/>
<evidence type="ECO:0000256" key="2">
    <source>
        <dbReference type="ARBA" id="ARBA00022801"/>
    </source>
</evidence>
<dbReference type="GO" id="GO:0005524">
    <property type="term" value="F:ATP binding"/>
    <property type="evidence" value="ECO:0007669"/>
    <property type="project" value="UniProtKB-KW"/>
</dbReference>
<evidence type="ECO:0000256" key="1">
    <source>
        <dbReference type="ARBA" id="ARBA00022741"/>
    </source>
</evidence>
<accession>A0A5K3FYK7</accession>
<dbReference type="Gene3D" id="3.40.50.300">
    <property type="entry name" value="P-loop containing nucleotide triphosphate hydrolases"/>
    <property type="match status" value="1"/>
</dbReference>
<dbReference type="InterPro" id="IPR050079">
    <property type="entry name" value="DEAD_box_RNA_helicase"/>
</dbReference>
<organism evidence="6">
    <name type="scientific">Mesocestoides corti</name>
    <name type="common">Flatworm</name>
    <dbReference type="NCBI Taxonomy" id="53468"/>
    <lineage>
        <taxon>Eukaryota</taxon>
        <taxon>Metazoa</taxon>
        <taxon>Spiralia</taxon>
        <taxon>Lophotrochozoa</taxon>
        <taxon>Platyhelminthes</taxon>
        <taxon>Cestoda</taxon>
        <taxon>Eucestoda</taxon>
        <taxon>Cyclophyllidea</taxon>
        <taxon>Mesocestoididae</taxon>
        <taxon>Mesocestoides</taxon>
    </lineage>
</organism>
<name>A0A5K3FYK7_MESCO</name>
<feature type="domain" description="Helicase C-terminal" evidence="5">
    <location>
        <begin position="103"/>
        <end position="248"/>
    </location>
</feature>
<dbReference type="PANTHER" id="PTHR47959:SF1">
    <property type="entry name" value="ATP-DEPENDENT RNA HELICASE DBPA"/>
    <property type="match status" value="1"/>
</dbReference>
<keyword evidence="1" id="KW-0547">Nucleotide-binding</keyword>
<dbReference type="GO" id="GO:0003724">
    <property type="term" value="F:RNA helicase activity"/>
    <property type="evidence" value="ECO:0007669"/>
    <property type="project" value="TreeGrafter"/>
</dbReference>
<dbReference type="CDD" id="cd18787">
    <property type="entry name" value="SF2_C_DEAD"/>
    <property type="match status" value="1"/>
</dbReference>
<sequence length="292" mass="31363">MSLVGDIFDYGIGVVAFRKHGGRVTNRVGFIVREVTHTAVNSSVFDFGRATLPFLVASSIPCVVVSTPSPSCRCDVIFVLSVLSSYLIGLREPACITLTNSVSLSDRSESIGSSIVFTRTRETSNKISLLLRQFLTTPVITLNGDMPHAQRLGALAKFKRLPMSCLVATDVASRGLDIPQVGLVVNYDVPLDAKTYMHRVGRTARAGRRGAALTLLTQFSVVFYLKEIESHLVTMEGASTQTKVPALLEAGSPDDKALEDAVGEIQDEVRTAMALAAKVGASTSSRLQSFPV</sequence>
<dbReference type="Pfam" id="PF00271">
    <property type="entry name" value="Helicase_C"/>
    <property type="match status" value="1"/>
</dbReference>
<evidence type="ECO:0000259" key="5">
    <source>
        <dbReference type="PROSITE" id="PS51194"/>
    </source>
</evidence>
<keyword evidence="4" id="KW-0067">ATP-binding</keyword>
<keyword evidence="3" id="KW-0347">Helicase</keyword>
<dbReference type="InterPro" id="IPR027417">
    <property type="entry name" value="P-loop_NTPase"/>
</dbReference>